<dbReference type="GO" id="GO:1902201">
    <property type="term" value="P:negative regulation of bacterial-type flagellum-dependent cell motility"/>
    <property type="evidence" value="ECO:0007669"/>
    <property type="project" value="TreeGrafter"/>
</dbReference>
<evidence type="ECO:0000313" key="7">
    <source>
        <dbReference type="Proteomes" id="UP000005856"/>
    </source>
</evidence>
<dbReference type="GO" id="GO:0005886">
    <property type="term" value="C:plasma membrane"/>
    <property type="evidence" value="ECO:0007669"/>
    <property type="project" value="TreeGrafter"/>
</dbReference>
<dbReference type="PROSITE" id="PS50887">
    <property type="entry name" value="GGDEF"/>
    <property type="match status" value="1"/>
</dbReference>
<evidence type="ECO:0000256" key="2">
    <source>
        <dbReference type="ARBA" id="ARBA00012528"/>
    </source>
</evidence>
<accession>A6EXN6</accession>
<protein>
    <recommendedName>
        <fullName evidence="2">diguanylate cyclase</fullName>
        <ecNumber evidence="2">2.7.7.65</ecNumber>
    </recommendedName>
</protein>
<dbReference type="GO" id="GO:0043709">
    <property type="term" value="P:cell adhesion involved in single-species biofilm formation"/>
    <property type="evidence" value="ECO:0007669"/>
    <property type="project" value="TreeGrafter"/>
</dbReference>
<feature type="transmembrane region" description="Helical" evidence="4">
    <location>
        <begin position="126"/>
        <end position="145"/>
    </location>
</feature>
<keyword evidence="7" id="KW-1185">Reference proteome</keyword>
<dbReference type="RefSeq" id="WP_007152787.1">
    <property type="nucleotide sequence ID" value="NZ_ABCP01000005.1"/>
</dbReference>
<dbReference type="NCBIfam" id="TIGR00254">
    <property type="entry name" value="GGDEF"/>
    <property type="match status" value="1"/>
</dbReference>
<dbReference type="InterPro" id="IPR043128">
    <property type="entry name" value="Rev_trsase/Diguanyl_cyclase"/>
</dbReference>
<dbReference type="GO" id="GO:0052621">
    <property type="term" value="F:diguanylate cyclase activity"/>
    <property type="evidence" value="ECO:0007669"/>
    <property type="project" value="UniProtKB-EC"/>
</dbReference>
<evidence type="ECO:0000313" key="6">
    <source>
        <dbReference type="EMBL" id="EDM48595.1"/>
    </source>
</evidence>
<dbReference type="PANTHER" id="PTHR45138">
    <property type="entry name" value="REGULATORY COMPONENTS OF SENSORY TRANSDUCTION SYSTEM"/>
    <property type="match status" value="1"/>
</dbReference>
<dbReference type="EC" id="2.7.7.65" evidence="2"/>
<proteinExistence type="predicted"/>
<dbReference type="SUPFAM" id="SSF55073">
    <property type="entry name" value="Nucleotide cyclase"/>
    <property type="match status" value="1"/>
</dbReference>
<dbReference type="InterPro" id="IPR000160">
    <property type="entry name" value="GGDEF_dom"/>
</dbReference>
<dbReference type="PANTHER" id="PTHR45138:SF9">
    <property type="entry name" value="DIGUANYLATE CYCLASE DGCM-RELATED"/>
    <property type="match status" value="1"/>
</dbReference>
<feature type="transmembrane region" description="Helical" evidence="4">
    <location>
        <begin position="67"/>
        <end position="90"/>
    </location>
</feature>
<comment type="caution">
    <text evidence="6">The sequence shown here is derived from an EMBL/GenBank/DDBJ whole genome shotgun (WGS) entry which is preliminary data.</text>
</comment>
<dbReference type="CDD" id="cd01949">
    <property type="entry name" value="GGDEF"/>
    <property type="match status" value="1"/>
</dbReference>
<comment type="catalytic activity">
    <reaction evidence="3">
        <text>2 GTP = 3',3'-c-di-GMP + 2 diphosphate</text>
        <dbReference type="Rhea" id="RHEA:24898"/>
        <dbReference type="ChEBI" id="CHEBI:33019"/>
        <dbReference type="ChEBI" id="CHEBI:37565"/>
        <dbReference type="ChEBI" id="CHEBI:58805"/>
        <dbReference type="EC" id="2.7.7.65"/>
    </reaction>
</comment>
<evidence type="ECO:0000256" key="3">
    <source>
        <dbReference type="ARBA" id="ARBA00034247"/>
    </source>
</evidence>
<organism evidence="6 7">
    <name type="scientific">Marinobacter algicola DG893</name>
    <dbReference type="NCBI Taxonomy" id="443152"/>
    <lineage>
        <taxon>Bacteria</taxon>
        <taxon>Pseudomonadati</taxon>
        <taxon>Pseudomonadota</taxon>
        <taxon>Gammaproteobacteria</taxon>
        <taxon>Pseudomonadales</taxon>
        <taxon>Marinobacteraceae</taxon>
        <taxon>Marinobacter</taxon>
    </lineage>
</organism>
<feature type="domain" description="GGDEF" evidence="5">
    <location>
        <begin position="257"/>
        <end position="390"/>
    </location>
</feature>
<dbReference type="Pfam" id="PF00990">
    <property type="entry name" value="GGDEF"/>
    <property type="match status" value="1"/>
</dbReference>
<name>A6EXN6_9GAMM</name>
<evidence type="ECO:0000256" key="1">
    <source>
        <dbReference type="ARBA" id="ARBA00001946"/>
    </source>
</evidence>
<sequence length="397" mass="43859">MGFTVHLPTLLLLSVAINVLIGGLLWAIFRLRARQHCFRLWALACVAFAAGSLLAGSRAFIDAPWVTVFLAHLFLGLSPLLVLAGLQRFYGHSARKTRRFRHGLNAVAVGYCLTLLFAFQGDPLNARFLTALLSAAIFSVAVYGLSKLDTTPSLPVGILKVLFTMHGVLMMSQVLVIGADWLGINQLHTGFGLRLILINHILLAMATALALPLLAFTQSEQRLRIMAERDGLTGLYNRRSLFREGIRAFDNALQTQSPMAVLMMDLDHFKQINDRWGHAAGDEALRFVARTLRKELRNDDIIGRIGGEEFTVVLRISAEDDVRIITRRLLDAIANNGREIQGLPLYLSASIGGVERANRHTTFADMMIEADAALYNAKNKGRNRAEFGNLTPETTVT</sequence>
<dbReference type="InterPro" id="IPR029787">
    <property type="entry name" value="Nucleotide_cyclase"/>
</dbReference>
<reference evidence="6 7" key="1">
    <citation type="submission" date="2007-06" db="EMBL/GenBank/DDBJ databases">
        <authorList>
            <person name="Green D."/>
            <person name="Ferriera S."/>
            <person name="Johnson J."/>
            <person name="Kravitz S."/>
            <person name="Beeson K."/>
            <person name="Sutton G."/>
            <person name="Rogers Y.-H."/>
            <person name="Friedman R."/>
            <person name="Frazier M."/>
            <person name="Venter J.C."/>
        </authorList>
    </citation>
    <scope>NUCLEOTIDE SEQUENCE [LARGE SCALE GENOMIC DNA]</scope>
    <source>
        <strain evidence="6 7">DG893</strain>
    </source>
</reference>
<feature type="transmembrane region" description="Helical" evidence="4">
    <location>
        <begin position="191"/>
        <end position="216"/>
    </location>
</feature>
<dbReference type="InterPro" id="IPR050469">
    <property type="entry name" value="Diguanylate_Cyclase"/>
</dbReference>
<feature type="transmembrane region" description="Helical" evidence="4">
    <location>
        <begin position="102"/>
        <end position="120"/>
    </location>
</feature>
<feature type="transmembrane region" description="Helical" evidence="4">
    <location>
        <begin position="6"/>
        <end position="28"/>
    </location>
</feature>
<comment type="cofactor">
    <cofactor evidence="1">
        <name>Mg(2+)</name>
        <dbReference type="ChEBI" id="CHEBI:18420"/>
    </cofactor>
</comment>
<dbReference type="STRING" id="443152.MDG893_16307"/>
<dbReference type="Gene3D" id="3.30.70.270">
    <property type="match status" value="1"/>
</dbReference>
<dbReference type="AlphaFoldDB" id="A6EXN6"/>
<dbReference type="Proteomes" id="UP000005856">
    <property type="component" value="Unassembled WGS sequence"/>
</dbReference>
<keyword evidence="4" id="KW-1133">Transmembrane helix</keyword>
<dbReference type="FunFam" id="3.30.70.270:FF:000001">
    <property type="entry name" value="Diguanylate cyclase domain protein"/>
    <property type="match status" value="1"/>
</dbReference>
<evidence type="ECO:0000259" key="5">
    <source>
        <dbReference type="PROSITE" id="PS50887"/>
    </source>
</evidence>
<dbReference type="eggNOG" id="COG3706">
    <property type="taxonomic scope" value="Bacteria"/>
</dbReference>
<feature type="transmembrane region" description="Helical" evidence="4">
    <location>
        <begin position="157"/>
        <end position="179"/>
    </location>
</feature>
<keyword evidence="4" id="KW-0812">Transmembrane</keyword>
<evidence type="ECO:0000256" key="4">
    <source>
        <dbReference type="SAM" id="Phobius"/>
    </source>
</evidence>
<feature type="transmembrane region" description="Helical" evidence="4">
    <location>
        <begin position="40"/>
        <end position="61"/>
    </location>
</feature>
<dbReference type="SMART" id="SM00267">
    <property type="entry name" value="GGDEF"/>
    <property type="match status" value="1"/>
</dbReference>
<dbReference type="OrthoDB" id="9813903at2"/>
<keyword evidence="4" id="KW-0472">Membrane</keyword>
<dbReference type="EMBL" id="ABCP01000005">
    <property type="protein sequence ID" value="EDM48595.1"/>
    <property type="molecule type" value="Genomic_DNA"/>
</dbReference>
<gene>
    <name evidence="6" type="ORF">MDG893_16307</name>
</gene>